<dbReference type="PRINTS" id="PR00069">
    <property type="entry name" value="ALDKETRDTASE"/>
</dbReference>
<dbReference type="AlphaFoldDB" id="A0A2Z6I8L3"/>
<accession>A0A2Z6I8L3</accession>
<keyword evidence="3" id="KW-1185">Reference proteome</keyword>
<dbReference type="PANTHER" id="PTHR43147:SF2">
    <property type="entry name" value="NADP-DEPENDENT OXIDOREDUCTASE DOMAIN-CONTAINING PROTEIN"/>
    <property type="match status" value="1"/>
</dbReference>
<dbReference type="OrthoDB" id="9772407at2"/>
<dbReference type="SUPFAM" id="SSF51430">
    <property type="entry name" value="NAD(P)-linked oxidoreductase"/>
    <property type="match status" value="1"/>
</dbReference>
<proteinExistence type="predicted"/>
<dbReference type="Gene3D" id="3.20.20.100">
    <property type="entry name" value="NADP-dependent oxidoreductase domain"/>
    <property type="match status" value="1"/>
</dbReference>
<dbReference type="CDD" id="cd19101">
    <property type="entry name" value="AKR_unchar"/>
    <property type="match status" value="1"/>
</dbReference>
<dbReference type="InterPro" id="IPR036812">
    <property type="entry name" value="NAD(P)_OxRdtase_dom_sf"/>
</dbReference>
<dbReference type="InterPro" id="IPR020471">
    <property type="entry name" value="AKR"/>
</dbReference>
<sequence length="353" mass="39236">MPASHFVFPDGYTIPRVINGGWQLSTGHALGAPLDMKDAHDAFARLLDLGLDTFDGADIYTGVEDFYGTIVRERRRAGLSLPRIHTKFVPDLEDLARVDYAYVERILTRSLARLGLEALDLVQFHWWDYEVPGMVECAGHLVRAQEKGIVRRIGTTNFNRAQLERLLDAGIPVVSNQCQYSALDRRPERKRGLAELARKRNVALLCYGTVAGGFLSEKWIGRERPASFENRSLVKYDLVIEDSLGWEGFQKLLGLLEEIGRPKGLGISQTASLYALGKPGVGAVILGTRSSRHIDAAAALLTNDLTPDERRALDAFLADYPTLEGDAFDLERLEGGKHRAIMRMNLTESTTGR</sequence>
<evidence type="ECO:0000259" key="1">
    <source>
        <dbReference type="Pfam" id="PF00248"/>
    </source>
</evidence>
<dbReference type="PANTHER" id="PTHR43147">
    <property type="entry name" value="PROTEIN TAS"/>
    <property type="match status" value="1"/>
</dbReference>
<reference evidence="2 3" key="1">
    <citation type="journal article" date="2018" name="Int. J. Syst. Evol. Microbiol.">
        <title>Mesosutterella multiformis gen. nov., sp. nov., a member of the family Sutterellaceae and Sutterella megalosphaeroides sp. nov., isolated from human faeces.</title>
        <authorList>
            <person name="Sakamoto M."/>
            <person name="Ikeyama N."/>
            <person name="Kunihiro T."/>
            <person name="Iino T."/>
            <person name="Yuki M."/>
            <person name="Ohkuma M."/>
        </authorList>
    </citation>
    <scope>NUCLEOTIDE SEQUENCE [LARGE SCALE GENOMIC DNA]</scope>
    <source>
        <strain evidence="2 3">6FBBBH3</strain>
    </source>
</reference>
<feature type="domain" description="NADP-dependent oxidoreductase" evidence="1">
    <location>
        <begin position="17"/>
        <end position="316"/>
    </location>
</feature>
<protein>
    <submittedName>
        <fullName evidence="2">Aldo/keto reductase</fullName>
    </submittedName>
</protein>
<gene>
    <name evidence="2" type="ORF">SUTMEG_06840</name>
</gene>
<dbReference type="Pfam" id="PF00248">
    <property type="entry name" value="Aldo_ket_red"/>
    <property type="match status" value="1"/>
</dbReference>
<dbReference type="GO" id="GO:0016491">
    <property type="term" value="F:oxidoreductase activity"/>
    <property type="evidence" value="ECO:0007669"/>
    <property type="project" value="InterPro"/>
</dbReference>
<name>A0A2Z6I8L3_9BURK</name>
<dbReference type="InterPro" id="IPR023210">
    <property type="entry name" value="NADP_OxRdtase_dom"/>
</dbReference>
<dbReference type="Proteomes" id="UP000271003">
    <property type="component" value="Chromosome"/>
</dbReference>
<evidence type="ECO:0000313" key="2">
    <source>
        <dbReference type="EMBL" id="BBF22793.1"/>
    </source>
</evidence>
<dbReference type="KEGG" id="sutt:SUTMEG_06840"/>
<dbReference type="RefSeq" id="WP_120176470.1">
    <property type="nucleotide sequence ID" value="NZ_AP018786.1"/>
</dbReference>
<organism evidence="2 3">
    <name type="scientific">Sutterella megalosphaeroides</name>
    <dbReference type="NCBI Taxonomy" id="2494234"/>
    <lineage>
        <taxon>Bacteria</taxon>
        <taxon>Pseudomonadati</taxon>
        <taxon>Pseudomonadota</taxon>
        <taxon>Betaproteobacteria</taxon>
        <taxon>Burkholderiales</taxon>
        <taxon>Sutterellaceae</taxon>
        <taxon>Sutterella</taxon>
    </lineage>
</organism>
<dbReference type="EMBL" id="AP018786">
    <property type="protein sequence ID" value="BBF22793.1"/>
    <property type="molecule type" value="Genomic_DNA"/>
</dbReference>
<evidence type="ECO:0000313" key="3">
    <source>
        <dbReference type="Proteomes" id="UP000271003"/>
    </source>
</evidence>